<dbReference type="RefSeq" id="WP_013575828.1">
    <property type="nucleotide sequence ID" value="NC_015061.1"/>
</dbReference>
<dbReference type="HOGENOM" id="CLU_094206_4_0_6"/>
<dbReference type="InterPro" id="IPR051220">
    <property type="entry name" value="TFA_Chaperone"/>
</dbReference>
<proteinExistence type="predicted"/>
<evidence type="ECO:0000313" key="1">
    <source>
        <dbReference type="EMBL" id="ADW74128.1"/>
    </source>
</evidence>
<gene>
    <name evidence="1" type="ordered locus">Rahaq_2521</name>
</gene>
<accession>A0A0H3FAT1</accession>
<dbReference type="Proteomes" id="UP000007257">
    <property type="component" value="Chromosome"/>
</dbReference>
<dbReference type="PANTHER" id="PTHR34413">
    <property type="entry name" value="PROPHAGE TAIL FIBER ASSEMBLY PROTEIN HOMOLOG TFAE-RELATED-RELATED"/>
    <property type="match status" value="1"/>
</dbReference>
<reference evidence="1 2" key="2">
    <citation type="journal article" date="2012" name="J. Bacteriol.">
        <title>Complete Genome Sequence of Rahnella sp. Strain Y9602, a Gammaproteobacterium Isolate from Metal- and Radionuclide-Contaminated Soil.</title>
        <authorList>
            <person name="Martinez R.J."/>
            <person name="Bruce D."/>
            <person name="Detter C."/>
            <person name="Goodwin L.A."/>
            <person name="Han J."/>
            <person name="Han C.S."/>
            <person name="Held B."/>
            <person name="Land M.L."/>
            <person name="Mikhailova N."/>
            <person name="Nolan M."/>
            <person name="Pennacchio L."/>
            <person name="Pitluck S."/>
            <person name="Tapia R."/>
            <person name="Woyke T."/>
            <person name="Sobecky P.A."/>
        </authorList>
    </citation>
    <scope>NUCLEOTIDE SEQUENCE [LARGE SCALE GENOMIC DNA]</scope>
    <source>
        <strain evidence="1 2">Y9602</strain>
    </source>
</reference>
<dbReference type="PANTHER" id="PTHR34413:SF2">
    <property type="entry name" value="PROPHAGE TAIL FIBER ASSEMBLY PROTEIN HOMOLOG TFAE-RELATED"/>
    <property type="match status" value="1"/>
</dbReference>
<dbReference type="EMBL" id="CP002505">
    <property type="protein sequence ID" value="ADW74128.1"/>
    <property type="molecule type" value="Genomic_DNA"/>
</dbReference>
<dbReference type="InterPro" id="IPR003458">
    <property type="entry name" value="Phage_T4_Gp38_tail_assem"/>
</dbReference>
<protein>
    <submittedName>
        <fullName evidence="1">Tail assembly chaperone gp38</fullName>
    </submittedName>
</protein>
<organism evidence="1 2">
    <name type="scientific">Rahnella sp. (strain Y9602)</name>
    <dbReference type="NCBI Taxonomy" id="2703885"/>
    <lineage>
        <taxon>Bacteria</taxon>
        <taxon>Pseudomonadati</taxon>
        <taxon>Pseudomonadota</taxon>
        <taxon>Gammaproteobacteria</taxon>
        <taxon>Enterobacterales</taxon>
        <taxon>Yersiniaceae</taxon>
        <taxon>Rahnella</taxon>
    </lineage>
</organism>
<sequence>MNYFYSAVTNAFYPEPLKAVYEEAGTWPEDAKAVTDATYQKFGVNPIPDGKIRMPNKAGMPYWANAPEATAAELQDLALSEKQRRMQVAVNTLSVLQDAVDLGIATETETASLTAWKTYRVLLNRVDTTAAPEITWPEVPENVA</sequence>
<reference evidence="2" key="1">
    <citation type="submission" date="2011-01" db="EMBL/GenBank/DDBJ databases">
        <title>Complete sequence of chromosome of Rahnella sp. Y9602.</title>
        <authorList>
            <consortium name="US DOE Joint Genome Institute"/>
            <person name="Lucas S."/>
            <person name="Copeland A."/>
            <person name="Lapidus A."/>
            <person name="Cheng J.-F."/>
            <person name="Goodwin L."/>
            <person name="Pitluck S."/>
            <person name="Lu M."/>
            <person name="Detter J.C."/>
            <person name="Han C."/>
            <person name="Tapia R."/>
            <person name="Land M."/>
            <person name="Hauser L."/>
            <person name="Kyrpides N."/>
            <person name="Ivanova N."/>
            <person name="Ovchinnikova G."/>
            <person name="Pagani I."/>
            <person name="Sobecky P.A."/>
            <person name="Martinez R.J."/>
            <person name="Woyke T."/>
        </authorList>
    </citation>
    <scope>NUCLEOTIDE SEQUENCE [LARGE SCALE GENOMIC DNA]</scope>
    <source>
        <strain evidence="2">Y9602</strain>
    </source>
</reference>
<dbReference type="Pfam" id="PF02413">
    <property type="entry name" value="Caudo_TAP"/>
    <property type="match status" value="1"/>
</dbReference>
<dbReference type="KEGG" id="rah:Rahaq_2521"/>
<name>A0A0H3FAT1_RAHSY</name>
<dbReference type="eggNOG" id="ENOG5032SFG">
    <property type="taxonomic scope" value="Bacteria"/>
</dbReference>
<evidence type="ECO:0000313" key="2">
    <source>
        <dbReference type="Proteomes" id="UP000007257"/>
    </source>
</evidence>
<dbReference type="AlphaFoldDB" id="A0A0H3FAT1"/>